<dbReference type="InterPro" id="IPR013105">
    <property type="entry name" value="TPR_2"/>
</dbReference>
<dbReference type="Gene3D" id="1.25.40.10">
    <property type="entry name" value="Tetratricopeptide repeat domain"/>
    <property type="match status" value="2"/>
</dbReference>
<keyword evidence="5" id="KW-1185">Reference proteome</keyword>
<dbReference type="InterPro" id="IPR011990">
    <property type="entry name" value="TPR-like_helical_dom_sf"/>
</dbReference>
<feature type="repeat" description="TPR" evidence="3">
    <location>
        <begin position="109"/>
        <end position="142"/>
    </location>
</feature>
<keyword evidence="1" id="KW-0677">Repeat</keyword>
<name>A0A917MZ36_9BACT</name>
<dbReference type="Pfam" id="PF07719">
    <property type="entry name" value="TPR_2"/>
    <property type="match status" value="1"/>
</dbReference>
<evidence type="ECO:0000256" key="3">
    <source>
        <dbReference type="PROSITE-ProRule" id="PRU00339"/>
    </source>
</evidence>
<dbReference type="GO" id="GO:0000030">
    <property type="term" value="F:mannosyltransferase activity"/>
    <property type="evidence" value="ECO:0007669"/>
    <property type="project" value="TreeGrafter"/>
</dbReference>
<sequence length="179" mass="21144">MTTKVEEIYLEAEADIRNSNYHDAFQKHESIIYEEPDFAPAHNSIGWLYKTQFDNYEKAERHFLTAMSSDPLYPHPYFHLASLYIDLERINDLRKHLEKCMNIVTVDKAWVHYRYGMVAEMQGYYEEAIKNYQKAILHSFSNEKIKDYQLDMERCRTKLDIIELMKAEKAGDGTASADK</sequence>
<organism evidence="4 5">
    <name type="scientific">Filimonas zeae</name>
    <dbReference type="NCBI Taxonomy" id="1737353"/>
    <lineage>
        <taxon>Bacteria</taxon>
        <taxon>Pseudomonadati</taxon>
        <taxon>Bacteroidota</taxon>
        <taxon>Chitinophagia</taxon>
        <taxon>Chitinophagales</taxon>
        <taxon>Chitinophagaceae</taxon>
        <taxon>Filimonas</taxon>
    </lineage>
</organism>
<dbReference type="GO" id="GO:0035269">
    <property type="term" value="P:protein O-linked glycosylation via mannose"/>
    <property type="evidence" value="ECO:0007669"/>
    <property type="project" value="TreeGrafter"/>
</dbReference>
<evidence type="ECO:0008006" key="6">
    <source>
        <dbReference type="Google" id="ProtNLM"/>
    </source>
</evidence>
<evidence type="ECO:0000256" key="2">
    <source>
        <dbReference type="ARBA" id="ARBA00022803"/>
    </source>
</evidence>
<protein>
    <recommendedName>
        <fullName evidence="6">Tetratricopeptide repeat-containing protein</fullName>
    </recommendedName>
</protein>
<proteinExistence type="predicted"/>
<dbReference type="RefSeq" id="WP_188958526.1">
    <property type="nucleotide sequence ID" value="NZ_BMIB01000006.1"/>
</dbReference>
<dbReference type="PANTHER" id="PTHR44227:SF3">
    <property type="entry name" value="PROTEIN O-MANNOSYL-TRANSFERASE TMTC4"/>
    <property type="match status" value="1"/>
</dbReference>
<dbReference type="PANTHER" id="PTHR44227">
    <property type="match status" value="1"/>
</dbReference>
<reference evidence="4" key="2">
    <citation type="submission" date="2020-09" db="EMBL/GenBank/DDBJ databases">
        <authorList>
            <person name="Sun Q."/>
            <person name="Zhou Y."/>
        </authorList>
    </citation>
    <scope>NUCLEOTIDE SEQUENCE</scope>
    <source>
        <strain evidence="4">CGMCC 1.15290</strain>
    </source>
</reference>
<dbReference type="InterPro" id="IPR052346">
    <property type="entry name" value="O-mannosyl-transferase_TMTC"/>
</dbReference>
<dbReference type="PROSITE" id="PS50005">
    <property type="entry name" value="TPR"/>
    <property type="match status" value="1"/>
</dbReference>
<evidence type="ECO:0000313" key="4">
    <source>
        <dbReference type="EMBL" id="GGH81534.1"/>
    </source>
</evidence>
<keyword evidence="2 3" id="KW-0802">TPR repeat</keyword>
<dbReference type="AlphaFoldDB" id="A0A917MZ36"/>
<comment type="caution">
    <text evidence="4">The sequence shown here is derived from an EMBL/GenBank/DDBJ whole genome shotgun (WGS) entry which is preliminary data.</text>
</comment>
<dbReference type="InterPro" id="IPR019734">
    <property type="entry name" value="TPR_rpt"/>
</dbReference>
<dbReference type="Proteomes" id="UP000627292">
    <property type="component" value="Unassembled WGS sequence"/>
</dbReference>
<evidence type="ECO:0000313" key="5">
    <source>
        <dbReference type="Proteomes" id="UP000627292"/>
    </source>
</evidence>
<reference evidence="4" key="1">
    <citation type="journal article" date="2014" name="Int. J. Syst. Evol. Microbiol.">
        <title>Complete genome sequence of Corynebacterium casei LMG S-19264T (=DSM 44701T), isolated from a smear-ripened cheese.</title>
        <authorList>
            <consortium name="US DOE Joint Genome Institute (JGI-PGF)"/>
            <person name="Walter F."/>
            <person name="Albersmeier A."/>
            <person name="Kalinowski J."/>
            <person name="Ruckert C."/>
        </authorList>
    </citation>
    <scope>NUCLEOTIDE SEQUENCE</scope>
    <source>
        <strain evidence="4">CGMCC 1.15290</strain>
    </source>
</reference>
<evidence type="ECO:0000256" key="1">
    <source>
        <dbReference type="ARBA" id="ARBA00022737"/>
    </source>
</evidence>
<dbReference type="EMBL" id="BMIB01000006">
    <property type="protein sequence ID" value="GGH81534.1"/>
    <property type="molecule type" value="Genomic_DNA"/>
</dbReference>
<accession>A0A917MZ36</accession>
<dbReference type="SUPFAM" id="SSF48452">
    <property type="entry name" value="TPR-like"/>
    <property type="match status" value="1"/>
</dbReference>
<dbReference type="GO" id="GO:0030968">
    <property type="term" value="P:endoplasmic reticulum unfolded protein response"/>
    <property type="evidence" value="ECO:0007669"/>
    <property type="project" value="TreeGrafter"/>
</dbReference>
<gene>
    <name evidence="4" type="ORF">GCM10011379_54060</name>
</gene>